<keyword evidence="3" id="KW-0472">Membrane</keyword>
<organism evidence="7 8">
    <name type="scientific">Pseudoduganella namucuonensis</name>
    <dbReference type="NCBI Taxonomy" id="1035707"/>
    <lineage>
        <taxon>Bacteria</taxon>
        <taxon>Pseudomonadati</taxon>
        <taxon>Pseudomonadota</taxon>
        <taxon>Betaproteobacteria</taxon>
        <taxon>Burkholderiales</taxon>
        <taxon>Oxalobacteraceae</taxon>
        <taxon>Telluria group</taxon>
        <taxon>Pseudoduganella</taxon>
    </lineage>
</organism>
<gene>
    <name evidence="7" type="ORF">SAMN05216552_1009171</name>
</gene>
<dbReference type="Pfam" id="PF07715">
    <property type="entry name" value="Plug"/>
    <property type="match status" value="1"/>
</dbReference>
<reference evidence="8" key="1">
    <citation type="submission" date="2016-10" db="EMBL/GenBank/DDBJ databases">
        <authorList>
            <person name="Varghese N."/>
            <person name="Submissions S."/>
        </authorList>
    </citation>
    <scope>NUCLEOTIDE SEQUENCE [LARGE SCALE GENOMIC DNA]</scope>
    <source>
        <strain evidence="8">CGMCC 1.11014</strain>
    </source>
</reference>
<dbReference type="Gene3D" id="2.40.170.20">
    <property type="entry name" value="TonB-dependent receptor, beta-barrel domain"/>
    <property type="match status" value="1"/>
</dbReference>
<keyword evidence="4" id="KW-0998">Cell outer membrane</keyword>
<dbReference type="RefSeq" id="WP_093555819.1">
    <property type="nucleotide sequence ID" value="NZ_FPBO01000009.1"/>
</dbReference>
<evidence type="ECO:0000313" key="7">
    <source>
        <dbReference type="EMBL" id="SFU78103.1"/>
    </source>
</evidence>
<protein>
    <submittedName>
        <fullName evidence="7">Iron complex outermembrane recepter protein</fullName>
    </submittedName>
</protein>
<dbReference type="OrthoDB" id="8727862at2"/>
<dbReference type="Proteomes" id="UP000199391">
    <property type="component" value="Unassembled WGS sequence"/>
</dbReference>
<dbReference type="GO" id="GO:0009279">
    <property type="term" value="C:cell outer membrane"/>
    <property type="evidence" value="ECO:0007669"/>
    <property type="project" value="UniProtKB-SubCell"/>
</dbReference>
<dbReference type="AlphaFoldDB" id="A0A1I7IYS3"/>
<keyword evidence="8" id="KW-1185">Reference proteome</keyword>
<name>A0A1I7IYS3_9BURK</name>
<feature type="chain" id="PRO_5011723018" evidence="5">
    <location>
        <begin position="30"/>
        <end position="900"/>
    </location>
</feature>
<dbReference type="InterPro" id="IPR010104">
    <property type="entry name" value="TonB_rcpt_bac"/>
</dbReference>
<evidence type="ECO:0000259" key="6">
    <source>
        <dbReference type="Pfam" id="PF07715"/>
    </source>
</evidence>
<comment type="subcellular location">
    <subcellularLocation>
        <location evidence="1">Cell outer membrane</location>
    </subcellularLocation>
</comment>
<dbReference type="Gene3D" id="2.170.130.10">
    <property type="entry name" value="TonB-dependent receptor, plug domain"/>
    <property type="match status" value="1"/>
</dbReference>
<dbReference type="InterPro" id="IPR012910">
    <property type="entry name" value="Plug_dom"/>
</dbReference>
<feature type="signal peptide" evidence="5">
    <location>
        <begin position="1"/>
        <end position="29"/>
    </location>
</feature>
<keyword evidence="5" id="KW-0732">Signal</keyword>
<evidence type="ECO:0000256" key="4">
    <source>
        <dbReference type="ARBA" id="ARBA00023237"/>
    </source>
</evidence>
<sequence>MPSKQISIARLTPIAAAAALVAMSGGAQAQNTAPGAAASEKMSEVVVVGIRKGIEDAISVKKSSDSIVEAISAEDIGKLPDSSIAESIARLPGLTAQRVAGRAQEVSVRGMSGDFAATLMNGREQVSTGDNRSAQFDQYPSELLSGVVIYKTPDAALIGQGLAGTIDLQTVRPLSFSGRTMAVNLRGQRSGIGADGGGDGKRLSAFYIDQYMNRTLGLAVGYARFEESGDSVLRQGDYSDVLVNGVKVSAPTRLKAFTNHKEEKRDGLMAALQWRPNKNFSSLLDLYYSKFDSPTIRKGIEFVTNATWTAGCAPACALINPVVKDGKVDSGAWTNVHSVLANNVDSNSATLKAAGWNNKLRVDDDWSVEADLSYSSAMRKETPYETWAGAPKSVGDTIKFANGAAGLPGVVFTPSLNYADAQTIRLMDAGGWGMAGYLKKLEVRDTLKSGRASAERALPDGWPLSKVTFGVNYSDRYKSRSVPEFQMQLKEGVTATGALPEGVGSIMAGDSGISMVSYNELGIADRYNLVNNNFFDIYLKAWEVMEKAATSYVKFDVDTSVAGIPLRGNVGAQLVHIKQSSTGNTVDTSSGTGDSDRVVSALTDGDSYRDFLPSMNLAADLGGGQTMRLGMAKVMARPRMDQMSNSGTYYVDGLDKHGPIWKGGGGNPKLRPFLAKAVDLSYEKYFDKQAYVAAAAFFKKLDSYIYTYTNGNYDFTGHRNESTFTPKSNIGEFTQPQNGSGGNIHGVELSASLPFGMLTRYLDGLGAQASYARTQSSIKPFGTSDTSPLPGLSRQTSNLTVYYERHGWSARVSQRARSDFLGEIIGFASTRRFQYIKAERVIDLQLGYEFQSGPLKGASLMVQVNNANNAKYQEYQDRPDNITNTVKYGSTVLFGLNYKL</sequence>
<dbReference type="STRING" id="1035707.SAMN05216552_1009171"/>
<accession>A0A1I7IYS3</accession>
<evidence type="ECO:0000256" key="3">
    <source>
        <dbReference type="ARBA" id="ARBA00023136"/>
    </source>
</evidence>
<dbReference type="NCBIfam" id="TIGR01782">
    <property type="entry name" value="TonB-Xanth-Caul"/>
    <property type="match status" value="1"/>
</dbReference>
<proteinExistence type="inferred from homology"/>
<evidence type="ECO:0000256" key="5">
    <source>
        <dbReference type="SAM" id="SignalP"/>
    </source>
</evidence>
<feature type="domain" description="TonB-dependent receptor plug" evidence="6">
    <location>
        <begin position="61"/>
        <end position="164"/>
    </location>
</feature>
<dbReference type="PANTHER" id="PTHR40980:SF3">
    <property type="entry name" value="TONB-DEPENDENT RECEPTOR-LIKE BETA-BARREL DOMAIN-CONTAINING PROTEIN"/>
    <property type="match status" value="1"/>
</dbReference>
<dbReference type="PANTHER" id="PTHR40980">
    <property type="entry name" value="PLUG DOMAIN-CONTAINING PROTEIN"/>
    <property type="match status" value="1"/>
</dbReference>
<evidence type="ECO:0000313" key="8">
    <source>
        <dbReference type="Proteomes" id="UP000199391"/>
    </source>
</evidence>
<comment type="similarity">
    <text evidence="2">Belongs to the TonB-dependent receptor family.</text>
</comment>
<dbReference type="InterPro" id="IPR036942">
    <property type="entry name" value="Beta-barrel_TonB_sf"/>
</dbReference>
<dbReference type="SUPFAM" id="SSF56935">
    <property type="entry name" value="Porins"/>
    <property type="match status" value="1"/>
</dbReference>
<evidence type="ECO:0000256" key="2">
    <source>
        <dbReference type="ARBA" id="ARBA00009810"/>
    </source>
</evidence>
<dbReference type="EMBL" id="FPBO01000009">
    <property type="protein sequence ID" value="SFU78103.1"/>
    <property type="molecule type" value="Genomic_DNA"/>
</dbReference>
<dbReference type="InterPro" id="IPR037066">
    <property type="entry name" value="Plug_dom_sf"/>
</dbReference>
<evidence type="ECO:0000256" key="1">
    <source>
        <dbReference type="ARBA" id="ARBA00004442"/>
    </source>
</evidence>
<dbReference type="CDD" id="cd01347">
    <property type="entry name" value="ligand_gated_channel"/>
    <property type="match status" value="1"/>
</dbReference>